<accession>A0A9P6MYG1</accession>
<dbReference type="EMBL" id="JAAAID010000410">
    <property type="protein sequence ID" value="KAG0017850.1"/>
    <property type="molecule type" value="Genomic_DNA"/>
</dbReference>
<dbReference type="Proteomes" id="UP000703661">
    <property type="component" value="Unassembled WGS sequence"/>
</dbReference>
<feature type="non-terminal residue" evidence="1">
    <location>
        <position position="425"/>
    </location>
</feature>
<dbReference type="AlphaFoldDB" id="A0A9P6MYG1"/>
<reference evidence="1" key="1">
    <citation type="journal article" date="2020" name="Fungal Divers.">
        <title>Resolving the Mortierellaceae phylogeny through synthesis of multi-gene phylogenetics and phylogenomics.</title>
        <authorList>
            <person name="Vandepol N."/>
            <person name="Liber J."/>
            <person name="Desiro A."/>
            <person name="Na H."/>
            <person name="Kennedy M."/>
            <person name="Barry K."/>
            <person name="Grigoriev I.V."/>
            <person name="Miller A.N."/>
            <person name="O'Donnell K."/>
            <person name="Stajich J.E."/>
            <person name="Bonito G."/>
        </authorList>
    </citation>
    <scope>NUCLEOTIDE SEQUENCE</scope>
    <source>
        <strain evidence="1">NRRL 2769</strain>
    </source>
</reference>
<name>A0A9P6MYG1_9FUNG</name>
<evidence type="ECO:0000313" key="1">
    <source>
        <dbReference type="EMBL" id="KAG0017850.1"/>
    </source>
</evidence>
<protein>
    <recommendedName>
        <fullName evidence="3">Retrotransposon gag domain-containing protein</fullName>
    </recommendedName>
</protein>
<evidence type="ECO:0000313" key="2">
    <source>
        <dbReference type="Proteomes" id="UP000703661"/>
    </source>
</evidence>
<comment type="caution">
    <text evidence="1">The sequence shown here is derived from an EMBL/GenBank/DDBJ whole genome shotgun (WGS) entry which is preliminary data.</text>
</comment>
<proteinExistence type="predicted"/>
<organism evidence="1 2">
    <name type="scientific">Entomortierella chlamydospora</name>
    <dbReference type="NCBI Taxonomy" id="101097"/>
    <lineage>
        <taxon>Eukaryota</taxon>
        <taxon>Fungi</taxon>
        <taxon>Fungi incertae sedis</taxon>
        <taxon>Mucoromycota</taxon>
        <taxon>Mortierellomycotina</taxon>
        <taxon>Mortierellomycetes</taxon>
        <taxon>Mortierellales</taxon>
        <taxon>Mortierellaceae</taxon>
        <taxon>Entomortierella</taxon>
    </lineage>
</organism>
<gene>
    <name evidence="1" type="ORF">BGZ80_007860</name>
</gene>
<sequence>MLKDVTLHVVNITSTISSSTLSHSPATWLTNVPYNITPNENNTNIPGNITIRDTTANENDTNIPGDTILSEKGISLRDSLLRAIKSQHEDVCMGVEEFCRVGTIRGLKRHASFMESSVADDRTHRASERELKVLNPGRVRKYAQIQPLHQRKRTPRHLDHNPILPSLDLAPVLHSIGRKDFKDAPQFFMEQPDTTRSQRARYVVKTVAQFLQSFGRFYKEALTAVFEELSCRYMHQALKYRCYQTRLSTMMAEPARNRRNWVSVKACIKDMFRMDSLQADIMRAFYNLKPTQNQSVFEYVEQIRILVEGSGLGKALLDRYKGIKKIPSIDHLLQFLCRTPMTLTSVTTDTLDWLKTTFLQGYTSGISTTAIKLIAASSLTATETDPPVGQFARARRNLDSRVWTKRLTKIETTETAAQASTASSV</sequence>
<evidence type="ECO:0008006" key="3">
    <source>
        <dbReference type="Google" id="ProtNLM"/>
    </source>
</evidence>
<keyword evidence="2" id="KW-1185">Reference proteome</keyword>